<feature type="signal peptide" evidence="1">
    <location>
        <begin position="1"/>
        <end position="19"/>
    </location>
</feature>
<organism evidence="2 3">
    <name type="scientific">Chitinophaga lutea</name>
    <dbReference type="NCBI Taxonomy" id="2488634"/>
    <lineage>
        <taxon>Bacteria</taxon>
        <taxon>Pseudomonadati</taxon>
        <taxon>Bacteroidota</taxon>
        <taxon>Chitinophagia</taxon>
        <taxon>Chitinophagales</taxon>
        <taxon>Chitinophagaceae</taxon>
        <taxon>Chitinophaga</taxon>
    </lineage>
</organism>
<evidence type="ECO:0000256" key="1">
    <source>
        <dbReference type="SAM" id="SignalP"/>
    </source>
</evidence>
<comment type="caution">
    <text evidence="2">The sequence shown here is derived from an EMBL/GenBank/DDBJ whole genome shotgun (WGS) entry which is preliminary data.</text>
</comment>
<evidence type="ECO:0000313" key="3">
    <source>
        <dbReference type="Proteomes" id="UP000278351"/>
    </source>
</evidence>
<name>A0A3N4Q9P8_9BACT</name>
<sequence length="120" mass="12969">MKTLIALFAFALVAVNAQAGNNKPVPAFAENVVSSKMTVHADEKGNVFAISRFISDVQLPLPVLKKLMKKCPDETIVSIREFDAGGAITYIMALENEKGYKVVRIAGSSLTTLDKVNKSL</sequence>
<keyword evidence="3" id="KW-1185">Reference proteome</keyword>
<dbReference type="OrthoDB" id="679695at2"/>
<accession>A0A3N4Q9P8</accession>
<protein>
    <submittedName>
        <fullName evidence="2">Uncharacterized protein</fullName>
    </submittedName>
</protein>
<feature type="chain" id="PRO_5018217021" evidence="1">
    <location>
        <begin position="20"/>
        <end position="120"/>
    </location>
</feature>
<proteinExistence type="predicted"/>
<gene>
    <name evidence="2" type="ORF">EGT74_04220</name>
</gene>
<dbReference type="RefSeq" id="WP_123845273.1">
    <property type="nucleotide sequence ID" value="NZ_RPDH01000001.1"/>
</dbReference>
<keyword evidence="1" id="KW-0732">Signal</keyword>
<dbReference type="AlphaFoldDB" id="A0A3N4Q9P8"/>
<dbReference type="Proteomes" id="UP000278351">
    <property type="component" value="Unassembled WGS sequence"/>
</dbReference>
<dbReference type="EMBL" id="RPDH01000001">
    <property type="protein sequence ID" value="RPE12757.1"/>
    <property type="molecule type" value="Genomic_DNA"/>
</dbReference>
<reference evidence="2 3" key="1">
    <citation type="submission" date="2018-11" db="EMBL/GenBank/DDBJ databases">
        <title>Chitinophaga lutea sp.nov., isolate from arsenic contaminated soil.</title>
        <authorList>
            <person name="Zong Y."/>
        </authorList>
    </citation>
    <scope>NUCLEOTIDE SEQUENCE [LARGE SCALE GENOMIC DNA]</scope>
    <source>
        <strain evidence="2 3">ZY74</strain>
    </source>
</reference>
<evidence type="ECO:0000313" key="2">
    <source>
        <dbReference type="EMBL" id="RPE12757.1"/>
    </source>
</evidence>